<gene>
    <name evidence="6" type="ORF">O9G_000132</name>
</gene>
<dbReference type="InterPro" id="IPR015425">
    <property type="entry name" value="FH2_Formin"/>
</dbReference>
<evidence type="ECO:0000259" key="4">
    <source>
        <dbReference type="PROSITE" id="PS51232"/>
    </source>
</evidence>
<dbReference type="Proteomes" id="UP000030755">
    <property type="component" value="Unassembled WGS sequence"/>
</dbReference>
<dbReference type="PROSITE" id="PS51232">
    <property type="entry name" value="GBD_FH3"/>
    <property type="match status" value="1"/>
</dbReference>
<dbReference type="STRING" id="988480.A0A075AT29"/>
<feature type="region of interest" description="Disordered" evidence="2">
    <location>
        <begin position="506"/>
        <end position="563"/>
    </location>
</feature>
<dbReference type="Pfam" id="PF06367">
    <property type="entry name" value="Drf_FH3"/>
    <property type="match status" value="1"/>
</dbReference>
<dbReference type="HOGENOM" id="CLU_002356_1_0_1"/>
<dbReference type="Gene3D" id="1.20.58.2220">
    <property type="entry name" value="Formin, FH2 domain"/>
    <property type="match status" value="1"/>
</dbReference>
<dbReference type="PANTHER" id="PTHR45725:SF1">
    <property type="entry name" value="DISHEVELLED ASSOCIATED ACTIVATOR OF MORPHOGENESIS, ISOFORM D"/>
    <property type="match status" value="1"/>
</dbReference>
<dbReference type="SUPFAM" id="SSF101447">
    <property type="entry name" value="Formin homology 2 domain (FH2 domain)"/>
    <property type="match status" value="1"/>
</dbReference>
<dbReference type="PANTHER" id="PTHR45725">
    <property type="entry name" value="FORMIN HOMOLOGY 2 FAMILY MEMBER"/>
    <property type="match status" value="1"/>
</dbReference>
<dbReference type="PROSITE" id="PS51231">
    <property type="entry name" value="DAD"/>
    <property type="match status" value="1"/>
</dbReference>
<dbReference type="InterPro" id="IPR016024">
    <property type="entry name" value="ARM-type_fold"/>
</dbReference>
<feature type="domain" description="FH2" evidence="5">
    <location>
        <begin position="592"/>
        <end position="999"/>
    </location>
</feature>
<dbReference type="InterPro" id="IPR014768">
    <property type="entry name" value="GBD/FH3_dom"/>
</dbReference>
<feature type="compositionally biased region" description="Pro residues" evidence="2">
    <location>
        <begin position="508"/>
        <end position="527"/>
    </location>
</feature>
<feature type="compositionally biased region" description="Polar residues" evidence="2">
    <location>
        <begin position="1041"/>
        <end position="1051"/>
    </location>
</feature>
<dbReference type="SMART" id="SM00498">
    <property type="entry name" value="FH2"/>
    <property type="match status" value="1"/>
</dbReference>
<accession>A0A075AT29</accession>
<feature type="region of interest" description="Disordered" evidence="2">
    <location>
        <begin position="1031"/>
        <end position="1051"/>
    </location>
</feature>
<evidence type="ECO:0000259" key="5">
    <source>
        <dbReference type="PROSITE" id="PS51444"/>
    </source>
</evidence>
<dbReference type="Gene3D" id="1.25.10.10">
    <property type="entry name" value="Leucine-rich Repeat Variant"/>
    <property type="match status" value="1"/>
</dbReference>
<dbReference type="GO" id="GO:0030036">
    <property type="term" value="P:actin cytoskeleton organization"/>
    <property type="evidence" value="ECO:0007669"/>
    <property type="project" value="InterPro"/>
</dbReference>
<dbReference type="EMBL" id="KE561209">
    <property type="protein sequence ID" value="EPZ31653.1"/>
    <property type="molecule type" value="Genomic_DNA"/>
</dbReference>
<dbReference type="Gene3D" id="6.10.30.50">
    <property type="match status" value="1"/>
</dbReference>
<dbReference type="SMART" id="SM01139">
    <property type="entry name" value="Drf_FH3"/>
    <property type="match status" value="1"/>
</dbReference>
<evidence type="ECO:0000313" key="7">
    <source>
        <dbReference type="Proteomes" id="UP000030755"/>
    </source>
</evidence>
<dbReference type="OrthoDB" id="1104827at2759"/>
<sequence length="1067" mass="121139">MGHKFSKASKQKLKVASTNSLNSFGTGSKFQASPVEPMPPIEELESEFGQFLKELALPQEKFEAMSQFDVNKKWMIVQQERAKKKMQTANVKSDIRTPGQFVDLLKSYSFTTDFAKDLQTLEVLMRTEAISWVKEFISKGGVLEFYDMVQRECQHQMIRILKALMNNSNGLNVMMTTKRAVNILCLCLDCDNLKIKAIVLQLLAAVCFVPNGHVKVLEGMHEFSLIKKEKTRFMNIVTDMWRDDIEYQIACMIFINAIVNIVEDATFRLNLRQEFISLGLNDHLERLGKLKDESLVTQLTYFMDEDIEDKKVIGLEYNINELDISTIDKVINLIETNFKEPYQLSLVHQILIQILLLPFENNDRTFYLTIGLSFLKDLVYQSQGKESNGVPSFHFDTNALLTEIKLIEKNKTEQAQAKKEKKQLPKTPCKIQVKGRFIEIPSELNSEETLNFIKPLVEKILSEEDAKNSNKSPPQIETSITLDIPLPPLNTPSIPQANTNVASELKTIPPPPEPPMSSSIPPPPLMPLTPGVSVVPPNDSSIPPPPPPPMAPGMPPPPPPMMPGIPPPPMTPGMPPPPGMPSIGVAKMGLPNKKKVVPSIKMKPLQWNKVPNSNVEKTIWKSMDAEEKIRKMIDLKEFELSFGATVTSPVSPVGNAGKVDEVEKKKSVSVLEPKRAYNLCKEYFEIKLAIMLSRIKMTFPEVKEAILRVDEEKITEQMIKQFLNFIPTQEETGLLMEYENSSEQLEKADQFFIQMIKIPRYEQRLNCILYKFRFQERYKELKPDLDAVINASNEVMKSKMFSQILEIILTLGNYMNGDSFRGGAYGFSIDTLNKLNDTRSSNGKGTFLHYLVNLLETKFSNTLDFPKELSNVEAACRVSISSVMQEVSEMVKGMKQIESEIETLNESSSEEDCFHKVFKNFHQSNENKIKELENLKQEMENSFQKCVEYFNEDPKSSTPETFFPFFWNFIQNKTRKELALNAKKVELKKSRSKLSVNGNSNTNLNASMEEDRRGVMDELISSLRTGDAFKAKSKRRRTVNSKDNPNASSTDMLALNATELLATIQND</sequence>
<reference evidence="6 7" key="1">
    <citation type="journal article" date="2013" name="Curr. Biol.">
        <title>Shared signatures of parasitism and phylogenomics unite Cryptomycota and microsporidia.</title>
        <authorList>
            <person name="James T.Y."/>
            <person name="Pelin A."/>
            <person name="Bonen L."/>
            <person name="Ahrendt S."/>
            <person name="Sain D."/>
            <person name="Corradi N."/>
            <person name="Stajich J.E."/>
        </authorList>
    </citation>
    <scope>NUCLEOTIDE SEQUENCE [LARGE SCALE GENOMIC DNA]</scope>
    <source>
        <strain evidence="6 7">CSF55</strain>
    </source>
</reference>
<dbReference type="Gene3D" id="1.20.58.630">
    <property type="match status" value="1"/>
</dbReference>
<dbReference type="Pfam" id="PF06371">
    <property type="entry name" value="Drf_GBD"/>
    <property type="match status" value="1"/>
</dbReference>
<dbReference type="InterPro" id="IPR051425">
    <property type="entry name" value="Formin_Homology"/>
</dbReference>
<evidence type="ECO:0000259" key="3">
    <source>
        <dbReference type="PROSITE" id="PS51231"/>
    </source>
</evidence>
<feature type="domain" description="DAD" evidence="3">
    <location>
        <begin position="1010"/>
        <end position="1038"/>
    </location>
</feature>
<dbReference type="SMART" id="SM01140">
    <property type="entry name" value="Drf_GBD"/>
    <property type="match status" value="1"/>
</dbReference>
<dbReference type="InterPro" id="IPR010472">
    <property type="entry name" value="FH3_dom"/>
</dbReference>
<dbReference type="Pfam" id="PF02181">
    <property type="entry name" value="FH2"/>
    <property type="match status" value="1"/>
</dbReference>
<evidence type="ECO:0000256" key="1">
    <source>
        <dbReference type="SAM" id="Coils"/>
    </source>
</evidence>
<protein>
    <submittedName>
        <fullName evidence="6">Actin-binding FH2 domain-containing protein</fullName>
    </submittedName>
</protein>
<dbReference type="GO" id="GO:0031267">
    <property type="term" value="F:small GTPase binding"/>
    <property type="evidence" value="ECO:0007669"/>
    <property type="project" value="InterPro"/>
</dbReference>
<dbReference type="AlphaFoldDB" id="A0A075AT29"/>
<dbReference type="InterPro" id="IPR042201">
    <property type="entry name" value="FH2_Formin_sf"/>
</dbReference>
<dbReference type="PROSITE" id="PS51444">
    <property type="entry name" value="FH2"/>
    <property type="match status" value="1"/>
</dbReference>
<dbReference type="InterPro" id="IPR014767">
    <property type="entry name" value="DAD_dom"/>
</dbReference>
<proteinExistence type="predicted"/>
<dbReference type="SUPFAM" id="SSF48371">
    <property type="entry name" value="ARM repeat"/>
    <property type="match status" value="1"/>
</dbReference>
<organism evidence="6 7">
    <name type="scientific">Rozella allomycis (strain CSF55)</name>
    <dbReference type="NCBI Taxonomy" id="988480"/>
    <lineage>
        <taxon>Eukaryota</taxon>
        <taxon>Fungi</taxon>
        <taxon>Fungi incertae sedis</taxon>
        <taxon>Cryptomycota</taxon>
        <taxon>Cryptomycota incertae sedis</taxon>
        <taxon>Rozella</taxon>
    </lineage>
</organism>
<feature type="domain" description="GBD/FH3" evidence="4">
    <location>
        <begin position="36"/>
        <end position="386"/>
    </location>
</feature>
<dbReference type="OMA" id="ANNCAIM"/>
<keyword evidence="1" id="KW-0175">Coiled coil</keyword>
<dbReference type="InterPro" id="IPR011989">
    <property type="entry name" value="ARM-like"/>
</dbReference>
<name>A0A075AT29_ROZAC</name>
<evidence type="ECO:0000313" key="6">
    <source>
        <dbReference type="EMBL" id="EPZ31653.1"/>
    </source>
</evidence>
<dbReference type="GO" id="GO:0003779">
    <property type="term" value="F:actin binding"/>
    <property type="evidence" value="ECO:0007669"/>
    <property type="project" value="InterPro"/>
</dbReference>
<feature type="coiled-coil region" evidence="1">
    <location>
        <begin position="918"/>
        <end position="952"/>
    </location>
</feature>
<dbReference type="InterPro" id="IPR010473">
    <property type="entry name" value="GTPase-bd"/>
</dbReference>
<keyword evidence="7" id="KW-1185">Reference proteome</keyword>
<evidence type="ECO:0000256" key="2">
    <source>
        <dbReference type="SAM" id="MobiDB-lite"/>
    </source>
</evidence>
<feature type="compositionally biased region" description="Pro residues" evidence="2">
    <location>
        <begin position="542"/>
        <end position="563"/>
    </location>
</feature>